<dbReference type="InterPro" id="IPR002068">
    <property type="entry name" value="A-crystallin/Hsp20_dom"/>
</dbReference>
<feature type="domain" description="SHSP" evidence="4">
    <location>
        <begin position="30"/>
        <end position="143"/>
    </location>
</feature>
<comment type="similarity">
    <text evidence="1 2">Belongs to the small heat shock protein (HSP20) family.</text>
</comment>
<evidence type="ECO:0000259" key="4">
    <source>
        <dbReference type="PROSITE" id="PS01031"/>
    </source>
</evidence>
<gene>
    <name evidence="5" type="ORF">GYA27_03565</name>
</gene>
<comment type="caution">
    <text evidence="5">The sequence shown here is derived from an EMBL/GenBank/DDBJ whole genome shotgun (WGS) entry which is preliminary data.</text>
</comment>
<dbReference type="AlphaFoldDB" id="A0A7X9DKM7"/>
<dbReference type="CDD" id="cd06464">
    <property type="entry name" value="ACD_sHsps-like"/>
    <property type="match status" value="1"/>
</dbReference>
<evidence type="ECO:0000256" key="1">
    <source>
        <dbReference type="PROSITE-ProRule" id="PRU00285"/>
    </source>
</evidence>
<evidence type="ECO:0000313" key="5">
    <source>
        <dbReference type="EMBL" id="NMB70250.1"/>
    </source>
</evidence>
<dbReference type="SUPFAM" id="SSF49764">
    <property type="entry name" value="HSP20-like chaperones"/>
    <property type="match status" value="1"/>
</dbReference>
<feature type="region of interest" description="Disordered" evidence="3">
    <location>
        <begin position="78"/>
        <end position="98"/>
    </location>
</feature>
<accession>A0A7X9DKM7</accession>
<protein>
    <submittedName>
        <fullName evidence="5">Hsp20/alpha crystallin family protein</fullName>
    </submittedName>
</protein>
<organism evidence="5 6">
    <name type="scientific">candidate division WWE3 bacterium</name>
    <dbReference type="NCBI Taxonomy" id="2053526"/>
    <lineage>
        <taxon>Bacteria</taxon>
        <taxon>Katanobacteria</taxon>
    </lineage>
</organism>
<evidence type="ECO:0000256" key="3">
    <source>
        <dbReference type="SAM" id="MobiDB-lite"/>
    </source>
</evidence>
<dbReference type="PANTHER" id="PTHR11527">
    <property type="entry name" value="HEAT-SHOCK PROTEIN 20 FAMILY MEMBER"/>
    <property type="match status" value="1"/>
</dbReference>
<feature type="compositionally biased region" description="Basic and acidic residues" evidence="3">
    <location>
        <begin position="78"/>
        <end position="88"/>
    </location>
</feature>
<dbReference type="Proteomes" id="UP000526033">
    <property type="component" value="Unassembled WGS sequence"/>
</dbReference>
<evidence type="ECO:0000313" key="6">
    <source>
        <dbReference type="Proteomes" id="UP000526033"/>
    </source>
</evidence>
<evidence type="ECO:0000256" key="2">
    <source>
        <dbReference type="RuleBase" id="RU003616"/>
    </source>
</evidence>
<sequence>MAIVKWRGGWEPMWPSVFNEQDIKSLMNWPDLSSTPSGLDIYETDDAVVVEAQVPGAKEEDVEVTVEGSVLTITAEAKESEEKTEKKKTIYKSSRQSSFTYSTSLPRMVDASKATAEVENGVVTVSIPKTEEEKPKKISVTTKK</sequence>
<dbReference type="InterPro" id="IPR008978">
    <property type="entry name" value="HSP20-like_chaperone"/>
</dbReference>
<dbReference type="Gene3D" id="2.60.40.790">
    <property type="match status" value="1"/>
</dbReference>
<name>A0A7X9DKM7_UNCKA</name>
<reference evidence="5 6" key="1">
    <citation type="journal article" date="2020" name="Biotechnol. Biofuels">
        <title>New insights from the biogas microbiome by comprehensive genome-resolved metagenomics of nearly 1600 species originating from multiple anaerobic digesters.</title>
        <authorList>
            <person name="Campanaro S."/>
            <person name="Treu L."/>
            <person name="Rodriguez-R L.M."/>
            <person name="Kovalovszki A."/>
            <person name="Ziels R.M."/>
            <person name="Maus I."/>
            <person name="Zhu X."/>
            <person name="Kougias P.G."/>
            <person name="Basile A."/>
            <person name="Luo G."/>
            <person name="Schluter A."/>
            <person name="Konstantinidis K.T."/>
            <person name="Angelidaki I."/>
        </authorList>
    </citation>
    <scope>NUCLEOTIDE SEQUENCE [LARGE SCALE GENOMIC DNA]</scope>
    <source>
        <strain evidence="5">AS27yjCOA_165</strain>
    </source>
</reference>
<dbReference type="InterPro" id="IPR031107">
    <property type="entry name" value="Small_HSP"/>
</dbReference>
<dbReference type="Pfam" id="PF00011">
    <property type="entry name" value="HSP20"/>
    <property type="match status" value="1"/>
</dbReference>
<proteinExistence type="inferred from homology"/>
<dbReference type="EMBL" id="JAAZNL010000045">
    <property type="protein sequence ID" value="NMB70250.1"/>
    <property type="molecule type" value="Genomic_DNA"/>
</dbReference>
<dbReference type="PROSITE" id="PS01031">
    <property type="entry name" value="SHSP"/>
    <property type="match status" value="1"/>
</dbReference>